<dbReference type="GO" id="GO:0008670">
    <property type="term" value="F:2,4-dienoyl-CoA reductase (NADPH) activity"/>
    <property type="evidence" value="ECO:0007669"/>
    <property type="project" value="TreeGrafter"/>
</dbReference>
<dbReference type="InterPro" id="IPR036188">
    <property type="entry name" value="FAD/NAD-bd_sf"/>
</dbReference>
<dbReference type="PANTHER" id="PTHR42917:SF2">
    <property type="entry name" value="2,4-DIENOYL-COA REDUCTASE [(2E)-ENOYL-COA-PRODUCING]"/>
    <property type="match status" value="1"/>
</dbReference>
<evidence type="ECO:0000256" key="8">
    <source>
        <dbReference type="ARBA" id="ARBA00023004"/>
    </source>
</evidence>
<dbReference type="Pfam" id="PF00724">
    <property type="entry name" value="Oxidored_FMN"/>
    <property type="match status" value="1"/>
</dbReference>
<keyword evidence="7" id="KW-0560">Oxidoreductase</keyword>
<sequence length="678" mass="71255">MHPFPHLLSPIRIGARTIPNRAIMGSMHLGLEEHPEGFPRMAEFYAERVRGGTPLVVTGGISPNREGRPSPHGAVLDDPSQLADHRLITEAVHAEGGLVLLQLLHFGRYASHPGLVAPSALRAPIAELTPRELDDADVRRTIEDYRRAAGLAMDAGYDGVEVMGSEGYLVNEFLAPATNRRDDAWGGDAERRRAFPLAVARAVREGMDAAVDAPAPVLSFRISLADLVPGGATAEEALDLARELEGAGVDLFVTGFGWHESRVPTIATGVPRAAFAAFAGRLREAVSVPVAASNRINTPAAAEAVLARGDADLVSLARPLLADPAFVRKAAAAQPERINTCIGCNQACIDHALSGRITSCLVNPRACHETLLVLGPVRRRKRIAVVGAGPAGLAAATALAERGHAAVLFEARDRLGGQFDLARRIPGKEEFSETLRYYGGELDRLGVETRLGAAASAAQLAEGGFDEVVVATGVAPRVPALRGVDLPLVADYARILRGEHEAGERVAILGAGGIGFDTATFLTQDLPPASLDVSRFMREWGVTDDGRIPGALVGTAAEPSARRVTMLQRKASKAGAGLGLTTGWIHRTEVRRRGVETVVGVGYEEIVPEGVVVSVGGSSRLIPADTVVLCTGQESVRGLADELDGIGIAAHVIGGARLAGELDAKRAIREGTEVAAAL</sequence>
<dbReference type="Gene3D" id="3.20.20.70">
    <property type="entry name" value="Aldolase class I"/>
    <property type="match status" value="1"/>
</dbReference>
<dbReference type="InterPro" id="IPR001155">
    <property type="entry name" value="OxRdtase_FMN_N"/>
</dbReference>
<reference evidence="12" key="1">
    <citation type="submission" date="2020-12" db="EMBL/GenBank/DDBJ databases">
        <title>Leucobacter sp. CAS1, isolated from Chromium sludge.</title>
        <authorList>
            <person name="Xu Z."/>
        </authorList>
    </citation>
    <scope>NUCLEOTIDE SEQUENCE</scope>
    <source>
        <strain evidence="12">CSA1</strain>
    </source>
</reference>
<dbReference type="Pfam" id="PF07992">
    <property type="entry name" value="Pyr_redox_2"/>
    <property type="match status" value="1"/>
</dbReference>
<evidence type="ECO:0000256" key="3">
    <source>
        <dbReference type="ARBA" id="ARBA00011048"/>
    </source>
</evidence>
<gene>
    <name evidence="12" type="ORF">JD276_06300</name>
</gene>
<evidence type="ECO:0000259" key="10">
    <source>
        <dbReference type="Pfam" id="PF00724"/>
    </source>
</evidence>
<dbReference type="PRINTS" id="PR00368">
    <property type="entry name" value="FADPNR"/>
</dbReference>
<dbReference type="Proteomes" id="UP000608530">
    <property type="component" value="Unassembled WGS sequence"/>
</dbReference>
<dbReference type="InterPro" id="IPR013785">
    <property type="entry name" value="Aldolase_TIM"/>
</dbReference>
<dbReference type="PRINTS" id="PR00469">
    <property type="entry name" value="PNDRDTASEII"/>
</dbReference>
<dbReference type="GO" id="GO:0051536">
    <property type="term" value="F:iron-sulfur cluster binding"/>
    <property type="evidence" value="ECO:0007669"/>
    <property type="project" value="UniProtKB-KW"/>
</dbReference>
<dbReference type="PANTHER" id="PTHR42917">
    <property type="entry name" value="2,4-DIENOYL-COA REDUCTASE"/>
    <property type="match status" value="1"/>
</dbReference>
<evidence type="ECO:0000313" key="12">
    <source>
        <dbReference type="EMBL" id="MBK0418644.1"/>
    </source>
</evidence>
<feature type="domain" description="FAD/NAD(P)-binding" evidence="11">
    <location>
        <begin position="382"/>
        <end position="642"/>
    </location>
</feature>
<evidence type="ECO:0000256" key="7">
    <source>
        <dbReference type="ARBA" id="ARBA00023002"/>
    </source>
</evidence>
<evidence type="ECO:0000256" key="5">
    <source>
        <dbReference type="ARBA" id="ARBA00022643"/>
    </source>
</evidence>
<keyword evidence="9" id="KW-0411">Iron-sulfur</keyword>
<keyword evidence="4" id="KW-0285">Flavoprotein</keyword>
<dbReference type="CDD" id="cd02930">
    <property type="entry name" value="DCR_FMN"/>
    <property type="match status" value="1"/>
</dbReference>
<name>A0A934Q8K6_9MICO</name>
<comment type="similarity">
    <text evidence="3">In the N-terminal section; belongs to the NADH:flavin oxidoreductase/NADH oxidase family.</text>
</comment>
<dbReference type="Gene3D" id="3.50.50.60">
    <property type="entry name" value="FAD/NAD(P)-binding domain"/>
    <property type="match status" value="1"/>
</dbReference>
<evidence type="ECO:0000256" key="1">
    <source>
        <dbReference type="ARBA" id="ARBA00001917"/>
    </source>
</evidence>
<protein>
    <submittedName>
        <fullName evidence="12">NADPH-dependent 2,4-dienoyl-CoA reductase</fullName>
    </submittedName>
</protein>
<organism evidence="12 13">
    <name type="scientific">Leucobacter chromiisoli</name>
    <dbReference type="NCBI Taxonomy" id="2796471"/>
    <lineage>
        <taxon>Bacteria</taxon>
        <taxon>Bacillati</taxon>
        <taxon>Actinomycetota</taxon>
        <taxon>Actinomycetes</taxon>
        <taxon>Micrococcales</taxon>
        <taxon>Microbacteriaceae</taxon>
        <taxon>Leucobacter</taxon>
    </lineage>
</organism>
<dbReference type="InterPro" id="IPR051793">
    <property type="entry name" value="NADH:flavin_oxidoreductase"/>
</dbReference>
<evidence type="ECO:0000256" key="6">
    <source>
        <dbReference type="ARBA" id="ARBA00022723"/>
    </source>
</evidence>
<evidence type="ECO:0000313" key="13">
    <source>
        <dbReference type="Proteomes" id="UP000608530"/>
    </source>
</evidence>
<dbReference type="GO" id="GO:0033543">
    <property type="term" value="P:fatty acid beta-oxidation, unsaturated, even number, reductase/isomerase pathway"/>
    <property type="evidence" value="ECO:0007669"/>
    <property type="project" value="TreeGrafter"/>
</dbReference>
<dbReference type="InterPro" id="IPR023753">
    <property type="entry name" value="FAD/NAD-binding_dom"/>
</dbReference>
<dbReference type="EMBL" id="JAEHOH010000007">
    <property type="protein sequence ID" value="MBK0418644.1"/>
    <property type="molecule type" value="Genomic_DNA"/>
</dbReference>
<dbReference type="GO" id="GO:0046872">
    <property type="term" value="F:metal ion binding"/>
    <property type="evidence" value="ECO:0007669"/>
    <property type="project" value="UniProtKB-KW"/>
</dbReference>
<comment type="caution">
    <text evidence="12">The sequence shown here is derived from an EMBL/GenBank/DDBJ whole genome shotgun (WGS) entry which is preliminary data.</text>
</comment>
<dbReference type="RefSeq" id="WP_200114812.1">
    <property type="nucleotide sequence ID" value="NZ_JAEHOH010000007.1"/>
</dbReference>
<comment type="cofactor">
    <cofactor evidence="1">
        <name>FMN</name>
        <dbReference type="ChEBI" id="CHEBI:58210"/>
    </cofactor>
</comment>
<evidence type="ECO:0000259" key="11">
    <source>
        <dbReference type="Pfam" id="PF07992"/>
    </source>
</evidence>
<keyword evidence="13" id="KW-1185">Reference proteome</keyword>
<dbReference type="SUPFAM" id="SSF51395">
    <property type="entry name" value="FMN-linked oxidoreductases"/>
    <property type="match status" value="1"/>
</dbReference>
<evidence type="ECO:0000256" key="4">
    <source>
        <dbReference type="ARBA" id="ARBA00022630"/>
    </source>
</evidence>
<feature type="domain" description="NADH:flavin oxidoreductase/NADH oxidase N-terminal" evidence="10">
    <location>
        <begin position="7"/>
        <end position="333"/>
    </location>
</feature>
<dbReference type="GO" id="GO:0010181">
    <property type="term" value="F:FMN binding"/>
    <property type="evidence" value="ECO:0007669"/>
    <property type="project" value="InterPro"/>
</dbReference>
<keyword evidence="6" id="KW-0479">Metal-binding</keyword>
<dbReference type="SUPFAM" id="SSF51905">
    <property type="entry name" value="FAD/NAD(P)-binding domain"/>
    <property type="match status" value="1"/>
</dbReference>
<accession>A0A934Q8K6</accession>
<dbReference type="Gene3D" id="3.40.50.720">
    <property type="entry name" value="NAD(P)-binding Rossmann-like Domain"/>
    <property type="match status" value="1"/>
</dbReference>
<proteinExistence type="inferred from homology"/>
<dbReference type="SUPFAM" id="SSF51971">
    <property type="entry name" value="Nucleotide-binding domain"/>
    <property type="match status" value="1"/>
</dbReference>
<keyword evidence="5" id="KW-0288">FMN</keyword>
<evidence type="ECO:0000256" key="9">
    <source>
        <dbReference type="ARBA" id="ARBA00023014"/>
    </source>
</evidence>
<evidence type="ECO:0000256" key="2">
    <source>
        <dbReference type="ARBA" id="ARBA00001966"/>
    </source>
</evidence>
<keyword evidence="8" id="KW-0408">Iron</keyword>
<comment type="cofactor">
    <cofactor evidence="2">
        <name>[4Fe-4S] cluster</name>
        <dbReference type="ChEBI" id="CHEBI:49883"/>
    </cofactor>
</comment>
<dbReference type="AlphaFoldDB" id="A0A934Q8K6"/>